<dbReference type="InterPro" id="IPR016189">
    <property type="entry name" value="Transl_init_fac_IF2/IF5_N"/>
</dbReference>
<dbReference type="GO" id="GO:0005092">
    <property type="term" value="F:GDP-dissociation inhibitor activity"/>
    <property type="evidence" value="ECO:0007669"/>
    <property type="project" value="TreeGrafter"/>
</dbReference>
<dbReference type="Proteomes" id="UP000243686">
    <property type="component" value="Unassembled WGS sequence"/>
</dbReference>
<gene>
    <name evidence="9" type="ORF">X801_09270</name>
</gene>
<dbReference type="InterPro" id="IPR002735">
    <property type="entry name" value="Transl_init_fac_IF2/IF5_dom"/>
</dbReference>
<feature type="compositionally biased region" description="Polar residues" evidence="7">
    <location>
        <begin position="190"/>
        <end position="200"/>
    </location>
</feature>
<dbReference type="Gene3D" id="2.20.25.350">
    <property type="match status" value="1"/>
</dbReference>
<feature type="domain" description="W2" evidence="8">
    <location>
        <begin position="240"/>
        <end position="406"/>
    </location>
</feature>
<dbReference type="SUPFAM" id="SSF75689">
    <property type="entry name" value="Zinc-binding domain of translation initiation factor 2 beta"/>
    <property type="match status" value="1"/>
</dbReference>
<dbReference type="InterPro" id="IPR045196">
    <property type="entry name" value="IF2/IF5"/>
</dbReference>
<evidence type="ECO:0000256" key="6">
    <source>
        <dbReference type="ARBA" id="ARBA00023134"/>
    </source>
</evidence>
<name>A0A1S8WKT1_OPIVI</name>
<evidence type="ECO:0000256" key="4">
    <source>
        <dbReference type="ARBA" id="ARBA00022741"/>
    </source>
</evidence>
<accession>A0A1S8WKT1</accession>
<sequence length="453" mass="50026">MAVNINREVEDTFYRYKMPKLNAKVEGKGNGIKTVIVNVSDIAKALNRKPICKLNFGLLFMSDLTKFFGCELGAQIHVDDKNERYIVNGAHEATKLQELLDGFIKKFVLCQGCGNPETTMHVNRKTGTVGTTCKACGSQGQLDVAHRLTQYIVKNPPEPDTSSNKAKPKKGKKGKNGERTSDDHEVSTAGDENSGYSPTATALEGDDDDWGEDTTEEAQLQRMSELSAMAQSLALSVDVDKSESEKADVFYKHLLQLQRKNAVLTHRRDIRQQADSLELGPRAVLVLAEALLSSPTAIIGDIKKFAPVFLLFTRVGGNEKRAQQYVLGAMAKLIERHTEHNLLSKACHILKALYDNDIIEEDVIIAWYEKGPSKKFVSRELSSKILSHCAPMVKWLQEAEEESEDSEADDEVPDARSNGTSEATVDVEPKESPPATESKDGTESEDEIDIDAI</sequence>
<evidence type="ECO:0000256" key="5">
    <source>
        <dbReference type="ARBA" id="ARBA00022917"/>
    </source>
</evidence>
<dbReference type="Pfam" id="PF01873">
    <property type="entry name" value="eIF-5_eIF-2B"/>
    <property type="match status" value="1"/>
</dbReference>
<dbReference type="GO" id="GO:0071074">
    <property type="term" value="F:eukaryotic initiation factor eIF2 binding"/>
    <property type="evidence" value="ECO:0007669"/>
    <property type="project" value="TreeGrafter"/>
</dbReference>
<evidence type="ECO:0000313" key="9">
    <source>
        <dbReference type="EMBL" id="OON14933.1"/>
    </source>
</evidence>
<feature type="region of interest" description="Disordered" evidence="7">
    <location>
        <begin position="153"/>
        <end position="219"/>
    </location>
</feature>
<dbReference type="AlphaFoldDB" id="A0A1S8WKT1"/>
<dbReference type="SMART" id="SM00515">
    <property type="entry name" value="eIF5C"/>
    <property type="match status" value="1"/>
</dbReference>
<dbReference type="Pfam" id="PF02020">
    <property type="entry name" value="W2"/>
    <property type="match status" value="1"/>
</dbReference>
<dbReference type="GO" id="GO:0005829">
    <property type="term" value="C:cytosol"/>
    <property type="evidence" value="ECO:0007669"/>
    <property type="project" value="TreeGrafter"/>
</dbReference>
<dbReference type="EMBL" id="KV906320">
    <property type="protein sequence ID" value="OON14933.1"/>
    <property type="molecule type" value="Genomic_DNA"/>
</dbReference>
<keyword evidence="10" id="KW-1185">Reference proteome</keyword>
<dbReference type="SUPFAM" id="SSF48371">
    <property type="entry name" value="ARM repeat"/>
    <property type="match status" value="1"/>
</dbReference>
<evidence type="ECO:0000256" key="3">
    <source>
        <dbReference type="ARBA" id="ARBA00022540"/>
    </source>
</evidence>
<comment type="similarity">
    <text evidence="1">Belongs to the eIF-2-beta/eIF-5 family.</text>
</comment>
<dbReference type="CDD" id="cd11561">
    <property type="entry name" value="W2_eIF5"/>
    <property type="match status" value="1"/>
</dbReference>
<evidence type="ECO:0000256" key="7">
    <source>
        <dbReference type="SAM" id="MobiDB-lite"/>
    </source>
</evidence>
<feature type="compositionally biased region" description="Acidic residues" evidence="7">
    <location>
        <begin position="443"/>
        <end position="453"/>
    </location>
</feature>
<organism evidence="9 10">
    <name type="scientific">Opisthorchis viverrini</name>
    <name type="common">Southeast Asian liver fluke</name>
    <dbReference type="NCBI Taxonomy" id="6198"/>
    <lineage>
        <taxon>Eukaryota</taxon>
        <taxon>Metazoa</taxon>
        <taxon>Spiralia</taxon>
        <taxon>Lophotrochozoa</taxon>
        <taxon>Platyhelminthes</taxon>
        <taxon>Trematoda</taxon>
        <taxon>Digenea</taxon>
        <taxon>Opisthorchiida</taxon>
        <taxon>Opisthorchiata</taxon>
        <taxon>Opisthorchiidae</taxon>
        <taxon>Opisthorchis</taxon>
    </lineage>
</organism>
<dbReference type="InterPro" id="IPR016190">
    <property type="entry name" value="Transl_init_fac_IF2/IF5_Zn-bd"/>
</dbReference>
<dbReference type="GO" id="GO:0005525">
    <property type="term" value="F:GTP binding"/>
    <property type="evidence" value="ECO:0007669"/>
    <property type="project" value="UniProtKB-KW"/>
</dbReference>
<dbReference type="PANTHER" id="PTHR23001:SF7">
    <property type="entry name" value="EUKARYOTIC TRANSLATION INITIATION FACTOR 5"/>
    <property type="match status" value="1"/>
</dbReference>
<dbReference type="SMART" id="SM00653">
    <property type="entry name" value="eIF2B_5"/>
    <property type="match status" value="1"/>
</dbReference>
<dbReference type="SUPFAM" id="SSF100966">
    <property type="entry name" value="Translation initiation factor 2 beta, aIF2beta, N-terminal domain"/>
    <property type="match status" value="1"/>
</dbReference>
<evidence type="ECO:0000313" key="10">
    <source>
        <dbReference type="Proteomes" id="UP000243686"/>
    </source>
</evidence>
<evidence type="ECO:0000256" key="2">
    <source>
        <dbReference type="ARBA" id="ARBA00018059"/>
    </source>
</evidence>
<keyword evidence="5" id="KW-0648">Protein biosynthesis</keyword>
<dbReference type="PANTHER" id="PTHR23001">
    <property type="entry name" value="EUKARYOTIC TRANSLATION INITIATION FACTOR"/>
    <property type="match status" value="1"/>
</dbReference>
<dbReference type="InterPro" id="IPR016024">
    <property type="entry name" value="ARM-type_fold"/>
</dbReference>
<feature type="region of interest" description="Disordered" evidence="7">
    <location>
        <begin position="397"/>
        <end position="453"/>
    </location>
</feature>
<keyword evidence="3" id="KW-0396">Initiation factor</keyword>
<feature type="compositionally biased region" description="Acidic residues" evidence="7">
    <location>
        <begin position="398"/>
        <end position="412"/>
    </location>
</feature>
<feature type="compositionally biased region" description="Basic and acidic residues" evidence="7">
    <location>
        <begin position="175"/>
        <end position="186"/>
    </location>
</feature>
<dbReference type="GO" id="GO:0001732">
    <property type="term" value="P:formation of cytoplasmic translation initiation complex"/>
    <property type="evidence" value="ECO:0007669"/>
    <property type="project" value="TreeGrafter"/>
</dbReference>
<dbReference type="GO" id="GO:0003743">
    <property type="term" value="F:translation initiation factor activity"/>
    <property type="evidence" value="ECO:0007669"/>
    <property type="project" value="UniProtKB-KW"/>
</dbReference>
<evidence type="ECO:0000259" key="8">
    <source>
        <dbReference type="PROSITE" id="PS51363"/>
    </source>
</evidence>
<evidence type="ECO:0000256" key="1">
    <source>
        <dbReference type="ARBA" id="ARBA00010397"/>
    </source>
</evidence>
<protein>
    <recommendedName>
        <fullName evidence="2">Eukaryotic translation initiation factor 5</fullName>
    </recommendedName>
</protein>
<dbReference type="FunFam" id="2.20.25.350:FF:000001">
    <property type="entry name" value="Eukaryotic translation initiation factor 5"/>
    <property type="match status" value="1"/>
</dbReference>
<keyword evidence="4" id="KW-0547">Nucleotide-binding</keyword>
<dbReference type="InterPro" id="IPR003307">
    <property type="entry name" value="W2_domain"/>
</dbReference>
<dbReference type="Gene3D" id="3.30.30.170">
    <property type="match status" value="1"/>
</dbReference>
<dbReference type="PROSITE" id="PS51363">
    <property type="entry name" value="W2"/>
    <property type="match status" value="1"/>
</dbReference>
<dbReference type="Gene3D" id="1.25.40.180">
    <property type="match status" value="1"/>
</dbReference>
<feature type="compositionally biased region" description="Acidic residues" evidence="7">
    <location>
        <begin position="204"/>
        <end position="216"/>
    </location>
</feature>
<keyword evidence="6" id="KW-0342">GTP-binding</keyword>
<proteinExistence type="inferred from homology"/>
<dbReference type="FunFam" id="3.30.30.170:FF:000002">
    <property type="entry name" value="Eukaryotic translation initiation factor 5"/>
    <property type="match status" value="1"/>
</dbReference>
<reference evidence="9 10" key="1">
    <citation type="submission" date="2015-03" db="EMBL/GenBank/DDBJ databases">
        <title>Draft genome of the nematode, Opisthorchis viverrini.</title>
        <authorList>
            <person name="Mitreva M."/>
        </authorList>
    </citation>
    <scope>NUCLEOTIDE SEQUENCE [LARGE SCALE GENOMIC DNA]</scope>
    <source>
        <strain evidence="9">Khon Kaen</strain>
    </source>
</reference>
<feature type="compositionally biased region" description="Basic and acidic residues" evidence="7">
    <location>
        <begin position="427"/>
        <end position="442"/>
    </location>
</feature>